<feature type="disulfide bond" evidence="11">
    <location>
        <begin position="75"/>
        <end position="89"/>
    </location>
</feature>
<evidence type="ECO:0000256" key="2">
    <source>
        <dbReference type="ARBA" id="ARBA00008682"/>
    </source>
</evidence>
<dbReference type="Proteomes" id="UP000243515">
    <property type="component" value="Unassembled WGS sequence"/>
</dbReference>
<dbReference type="InterPro" id="IPR036861">
    <property type="entry name" value="Endochitinase-like_sf"/>
</dbReference>
<evidence type="ECO:0000256" key="11">
    <source>
        <dbReference type="PROSITE-ProRule" id="PRU00261"/>
    </source>
</evidence>
<dbReference type="PROSITE" id="PS50941">
    <property type="entry name" value="CHIT_BIND_I_2"/>
    <property type="match status" value="1"/>
</dbReference>
<dbReference type="CDD" id="cd00035">
    <property type="entry name" value="ChtBD1"/>
    <property type="match status" value="1"/>
</dbReference>
<gene>
    <name evidence="15" type="ORF">Egran_04459</name>
</gene>
<comment type="similarity">
    <text evidence="2">Belongs to the glycosyl hydrolase 18 family. Chitinase class V subfamily.</text>
</comment>
<dbReference type="PROSITE" id="PS00026">
    <property type="entry name" value="CHIT_BIND_I_1"/>
    <property type="match status" value="1"/>
</dbReference>
<keyword evidence="11" id="KW-1015">Disulfide bond</keyword>
<evidence type="ECO:0000256" key="6">
    <source>
        <dbReference type="ARBA" id="ARBA00023024"/>
    </source>
</evidence>
<dbReference type="EC" id="3.2.1.14" evidence="3"/>
<keyword evidence="8" id="KW-0119">Carbohydrate metabolism</keyword>
<evidence type="ECO:0000256" key="4">
    <source>
        <dbReference type="ARBA" id="ARBA00022669"/>
    </source>
</evidence>
<keyword evidence="7" id="KW-0843">Virulence</keyword>
<dbReference type="EMBL" id="NPHW01004566">
    <property type="protein sequence ID" value="OXV07778.1"/>
    <property type="molecule type" value="Genomic_DNA"/>
</dbReference>
<proteinExistence type="inferred from homology"/>
<dbReference type="SMART" id="SM00270">
    <property type="entry name" value="ChtBD1"/>
    <property type="match status" value="1"/>
</dbReference>
<dbReference type="GO" id="GO:0000272">
    <property type="term" value="P:polysaccharide catabolic process"/>
    <property type="evidence" value="ECO:0007669"/>
    <property type="project" value="UniProtKB-KW"/>
</dbReference>
<keyword evidence="16" id="KW-1185">Reference proteome</keyword>
<evidence type="ECO:0000256" key="5">
    <source>
        <dbReference type="ARBA" id="ARBA00022801"/>
    </source>
</evidence>
<dbReference type="GO" id="GO:0008061">
    <property type="term" value="F:chitin binding"/>
    <property type="evidence" value="ECO:0007669"/>
    <property type="project" value="UniProtKB-UniRule"/>
</dbReference>
<dbReference type="Pfam" id="PF00704">
    <property type="entry name" value="Glyco_hydro_18"/>
    <property type="match status" value="1"/>
</dbReference>
<keyword evidence="9 12" id="KW-0326">Glycosidase</keyword>
<feature type="domain" description="Chitin-binding type-1" evidence="13">
    <location>
        <begin position="53"/>
        <end position="101"/>
    </location>
</feature>
<organism evidence="15 16">
    <name type="scientific">Elaphomyces granulatus</name>
    <dbReference type="NCBI Taxonomy" id="519963"/>
    <lineage>
        <taxon>Eukaryota</taxon>
        <taxon>Fungi</taxon>
        <taxon>Dikarya</taxon>
        <taxon>Ascomycota</taxon>
        <taxon>Pezizomycotina</taxon>
        <taxon>Eurotiomycetes</taxon>
        <taxon>Eurotiomycetidae</taxon>
        <taxon>Eurotiales</taxon>
        <taxon>Elaphomycetaceae</taxon>
        <taxon>Elaphomyces</taxon>
    </lineage>
</organism>
<protein>
    <recommendedName>
        <fullName evidence="3">chitinase</fullName>
        <ecNumber evidence="3">3.2.1.14</ecNumber>
    </recommendedName>
</protein>
<evidence type="ECO:0000259" key="14">
    <source>
        <dbReference type="PROSITE" id="PS51910"/>
    </source>
</evidence>
<dbReference type="Pfam" id="PF00187">
    <property type="entry name" value="Chitin_bind_1"/>
    <property type="match status" value="1"/>
</dbReference>
<feature type="disulfide bond" evidence="11">
    <location>
        <begin position="70"/>
        <end position="82"/>
    </location>
</feature>
<evidence type="ECO:0000259" key="13">
    <source>
        <dbReference type="PROSITE" id="PS50941"/>
    </source>
</evidence>
<dbReference type="InterPro" id="IPR050314">
    <property type="entry name" value="Glycosyl_Hydrlase_18"/>
</dbReference>
<dbReference type="SUPFAM" id="SSF57016">
    <property type="entry name" value="Plant lectins/antimicrobial peptides"/>
    <property type="match status" value="1"/>
</dbReference>
<evidence type="ECO:0000256" key="8">
    <source>
        <dbReference type="ARBA" id="ARBA00023277"/>
    </source>
</evidence>
<evidence type="ECO:0000256" key="1">
    <source>
        <dbReference type="ARBA" id="ARBA00000822"/>
    </source>
</evidence>
<dbReference type="InterPro" id="IPR018371">
    <property type="entry name" value="Chitin-binding_1_CS"/>
</dbReference>
<comment type="caution">
    <text evidence="15">The sequence shown here is derived from an EMBL/GenBank/DDBJ whole genome shotgun (WGS) entry which is preliminary data.</text>
</comment>
<evidence type="ECO:0000256" key="10">
    <source>
        <dbReference type="ARBA" id="ARBA00023326"/>
    </source>
</evidence>
<dbReference type="GO" id="GO:0006032">
    <property type="term" value="P:chitin catabolic process"/>
    <property type="evidence" value="ECO:0007669"/>
    <property type="project" value="UniProtKB-KW"/>
</dbReference>
<dbReference type="InterPro" id="IPR017853">
    <property type="entry name" value="GH"/>
</dbReference>
<dbReference type="PANTHER" id="PTHR11177:SF333">
    <property type="entry name" value="CHITINASE"/>
    <property type="match status" value="1"/>
</dbReference>
<dbReference type="InterPro" id="IPR001223">
    <property type="entry name" value="Glyco_hydro18_cat"/>
</dbReference>
<dbReference type="PROSITE" id="PS51910">
    <property type="entry name" value="GH18_2"/>
    <property type="match status" value="1"/>
</dbReference>
<dbReference type="PROSITE" id="PS01095">
    <property type="entry name" value="GH18_1"/>
    <property type="match status" value="1"/>
</dbReference>
<dbReference type="AlphaFoldDB" id="A0A232LUR9"/>
<dbReference type="PANTHER" id="PTHR11177">
    <property type="entry name" value="CHITINASE"/>
    <property type="match status" value="1"/>
</dbReference>
<feature type="domain" description="GH18" evidence="14">
    <location>
        <begin position="107"/>
        <end position="467"/>
    </location>
</feature>
<reference evidence="15 16" key="1">
    <citation type="journal article" date="2015" name="Environ. Microbiol.">
        <title>Metagenome sequence of Elaphomyces granulatus from sporocarp tissue reveals Ascomycota ectomycorrhizal fingerprints of genome expansion and a Proteobacteria-rich microbiome.</title>
        <authorList>
            <person name="Quandt C.A."/>
            <person name="Kohler A."/>
            <person name="Hesse C.N."/>
            <person name="Sharpton T.J."/>
            <person name="Martin F."/>
            <person name="Spatafora J.W."/>
        </authorList>
    </citation>
    <scope>NUCLEOTIDE SEQUENCE [LARGE SCALE GENOMIC DNA]</scope>
    <source>
        <strain evidence="15 16">OSC145934</strain>
    </source>
</reference>
<dbReference type="SMART" id="SM00636">
    <property type="entry name" value="Glyco_18"/>
    <property type="match status" value="1"/>
</dbReference>
<keyword evidence="4 11" id="KW-0147">Chitin-binding</keyword>
<keyword evidence="5 12" id="KW-0378">Hydrolase</keyword>
<comment type="caution">
    <text evidence="11">Lacks conserved residue(s) required for the propagation of feature annotation.</text>
</comment>
<dbReference type="InterPro" id="IPR001002">
    <property type="entry name" value="Chitin-bd_1"/>
</dbReference>
<keyword evidence="6" id="KW-0146">Chitin degradation</keyword>
<dbReference type="Gene3D" id="3.20.20.80">
    <property type="entry name" value="Glycosidases"/>
    <property type="match status" value="1"/>
</dbReference>
<evidence type="ECO:0000313" key="15">
    <source>
        <dbReference type="EMBL" id="OXV07778.1"/>
    </source>
</evidence>
<accession>A0A232LUR9</accession>
<evidence type="ECO:0000256" key="7">
    <source>
        <dbReference type="ARBA" id="ARBA00023026"/>
    </source>
</evidence>
<evidence type="ECO:0000256" key="9">
    <source>
        <dbReference type="ARBA" id="ARBA00023295"/>
    </source>
</evidence>
<dbReference type="OrthoDB" id="73875at2759"/>
<evidence type="ECO:0000256" key="3">
    <source>
        <dbReference type="ARBA" id="ARBA00012729"/>
    </source>
</evidence>
<dbReference type="InterPro" id="IPR029070">
    <property type="entry name" value="Chitinase_insertion_sf"/>
</dbReference>
<evidence type="ECO:0000313" key="16">
    <source>
        <dbReference type="Proteomes" id="UP000243515"/>
    </source>
</evidence>
<dbReference type="InterPro" id="IPR011583">
    <property type="entry name" value="Chitinase_II/V-like_cat"/>
</dbReference>
<dbReference type="CDD" id="cd06922">
    <property type="entry name" value="ChtBD1_GH18_1"/>
    <property type="match status" value="1"/>
</dbReference>
<dbReference type="GO" id="GO:0008843">
    <property type="term" value="F:endochitinase activity"/>
    <property type="evidence" value="ECO:0007669"/>
    <property type="project" value="UniProtKB-EC"/>
</dbReference>
<sequence>GLALVIADDPSSDPYSCSPSKPCKIGCCGTNNVCGLGPDYCAPTNCTSTCDAKSDCDPGWGSQWSAKEACPLNVCCSKFGFCGTTTEFCGDAKVQSPSCTGGNSAAQKIIGYYEGWSTTRACKGINPEDLLFGAYTHLNYAFAFIDPNTFAVANMQDSDSRFMPRLTALKNYNPGLQVWISIGGWSMNDPDQPTHATFSTLAGSTSAQQKFFTSLLSFMSTYGFDGVDIDWEYPVAPERSGNTADFQNYVSFLKNLRGALGSNGHNYGLSITLPSSYWYMQNFDIKSIETMVDWFNVMTYDLHGTWDSTDPYIGAFVNAHTNLTEIDMTMDLLWRNNIDPTKVVMGMGFYGRSFTLSDPSCKSPGCPFSAGGTPGQCSASAGTLMFSEIEDIITNDGATVTTDTTAAVKIVTWGNDQWVSYDDQSTLKMKMDYANGKCLGGVMVWASSTDDNLGTAIQALAGAAGRTNLSPSLLSRKTNPDPSQCVWGECGASCPSGLVPVESSKSNAGPLGIESGCNQGSRSFCCPAKSPPTCSWKGSPKFCGLLAKNRCSSSEIEVAASTDGCWTGHKSLCCSKTGTDSTLAACEWEGAAPICATKSALTVILGFVAPLLGSAFTFASYGCGGNNPTELTTGKQGEGGQQSCAYNGGFKSYCCSQPPPWKNCNWKTGNTKWAEWAQVLFGPLTQVFKTFQTDCKTGCDVGQVTVATDSFACRSGTYSYFCCDDPNTPAAPPLPEVSLCPGPANLPGLNPEHEPGTSASNVFVEVDVFDDECTLPTYVSTPTKRNLIRAARPHQLGFDSNHTAIGTRVVLDAGQDVSSSLMMAERGLIEKRGARDVAMKLCGPRGQQSSIWTQNYPTSGSVIRLTNKAFTVAQRGVCAAIGITALTTLDPSADWVTEHVLEKQEFRDAVEWMVAGSTPGGTALTAGTSPWTGVFDTNGIFNNAWPSANFPSLTTVRGWSGNIADAFTGLLGRTTDQGLNNANLVNLQVCDADFNRYKEFIVAGVDFIGLNNWNGYNHLDRQGVLSDVIDTFSYRSDAGVVASYHSTYAAIAQLWGDFNRYAATQGVNYDFAGAWKQIIPDGLTQQVTASRTLFSTYLTQELQFWRSAAALQSYSPTVVNDAITKLTAWQGNLNNLISLPISQMTA</sequence>
<evidence type="ECO:0000256" key="12">
    <source>
        <dbReference type="RuleBase" id="RU000489"/>
    </source>
</evidence>
<comment type="catalytic activity">
    <reaction evidence="1">
        <text>Random endo-hydrolysis of N-acetyl-beta-D-glucosaminide (1-&gt;4)-beta-linkages in chitin and chitodextrins.</text>
        <dbReference type="EC" id="3.2.1.14"/>
    </reaction>
</comment>
<dbReference type="SUPFAM" id="SSF54556">
    <property type="entry name" value="Chitinase insertion domain"/>
    <property type="match status" value="1"/>
</dbReference>
<keyword evidence="10" id="KW-0624">Polysaccharide degradation</keyword>
<dbReference type="InterPro" id="IPR001579">
    <property type="entry name" value="Glyco_hydro_18_chit_AS"/>
</dbReference>
<name>A0A232LUR9_9EURO</name>
<dbReference type="Gene3D" id="3.30.60.10">
    <property type="entry name" value="Endochitinase-like"/>
    <property type="match status" value="1"/>
</dbReference>
<dbReference type="SUPFAM" id="SSF51445">
    <property type="entry name" value="(Trans)glycosidases"/>
    <property type="match status" value="1"/>
</dbReference>
<feature type="non-terminal residue" evidence="15">
    <location>
        <position position="1"/>
    </location>
</feature>
<dbReference type="Gene3D" id="3.10.50.10">
    <property type="match status" value="1"/>
</dbReference>